<feature type="domain" description="C2H2-type" evidence="14">
    <location>
        <begin position="416"/>
        <end position="443"/>
    </location>
</feature>
<evidence type="ECO:0000313" key="16">
    <source>
        <dbReference type="EMBL" id="KAI1696383.1"/>
    </source>
</evidence>
<keyword evidence="3" id="KW-0808">Transferase</keyword>
<dbReference type="Pfam" id="PF02816">
    <property type="entry name" value="Alpha_kinase"/>
    <property type="match status" value="1"/>
</dbReference>
<dbReference type="AlphaFoldDB" id="A0AAD4MIG6"/>
<dbReference type="Gene3D" id="3.20.200.10">
    <property type="entry name" value="MHCK/EF2 kinase"/>
    <property type="match status" value="1"/>
</dbReference>
<comment type="caution">
    <text evidence="16">The sequence shown here is derived from an EMBL/GenBank/DDBJ whole genome shotgun (WGS) entry which is preliminary data.</text>
</comment>
<dbReference type="InterPro" id="IPR004166">
    <property type="entry name" value="a-kinase_dom"/>
</dbReference>
<feature type="domain" description="Alpha-type protein kinase" evidence="15">
    <location>
        <begin position="485"/>
        <end position="554"/>
    </location>
</feature>
<keyword evidence="2" id="KW-0723">Serine/threonine-protein kinase</keyword>
<feature type="domain" description="C2H2-type" evidence="14">
    <location>
        <begin position="444"/>
        <end position="471"/>
    </location>
</feature>
<dbReference type="SMART" id="SM00811">
    <property type="entry name" value="Alpha_kinase"/>
    <property type="match status" value="1"/>
</dbReference>
<evidence type="ECO:0000256" key="11">
    <source>
        <dbReference type="ARBA" id="ARBA00023242"/>
    </source>
</evidence>
<keyword evidence="17" id="KW-1185">Reference proteome</keyword>
<dbReference type="GO" id="GO:0008270">
    <property type="term" value="F:zinc ion binding"/>
    <property type="evidence" value="ECO:0007669"/>
    <property type="project" value="UniProtKB-KW"/>
</dbReference>
<protein>
    <submittedName>
        <fullName evidence="16">Alpha-kinase family domain-containing protein</fullName>
    </submittedName>
</protein>
<dbReference type="GO" id="GO:0004674">
    <property type="term" value="F:protein serine/threonine kinase activity"/>
    <property type="evidence" value="ECO:0007669"/>
    <property type="project" value="UniProtKB-KW"/>
</dbReference>
<reference evidence="16" key="1">
    <citation type="submission" date="2022-01" db="EMBL/GenBank/DDBJ databases">
        <title>Genome Sequence Resource for Two Populations of Ditylenchus destructor, the Migratory Endoparasitic Phytonematode.</title>
        <authorList>
            <person name="Zhang H."/>
            <person name="Lin R."/>
            <person name="Xie B."/>
        </authorList>
    </citation>
    <scope>NUCLEOTIDE SEQUENCE</scope>
    <source>
        <strain evidence="16">BazhouSP</strain>
    </source>
</reference>
<dbReference type="InterPro" id="IPR036465">
    <property type="entry name" value="vWFA_dom_sf"/>
</dbReference>
<feature type="compositionally biased region" description="Low complexity" evidence="13">
    <location>
        <begin position="13"/>
        <end position="24"/>
    </location>
</feature>
<feature type="compositionally biased region" description="Polar residues" evidence="13">
    <location>
        <begin position="1"/>
        <end position="12"/>
    </location>
</feature>
<keyword evidence="4" id="KW-0479">Metal-binding</keyword>
<evidence type="ECO:0000256" key="9">
    <source>
        <dbReference type="ARBA" id="ARBA00023015"/>
    </source>
</evidence>
<dbReference type="CDD" id="cd00198">
    <property type="entry name" value="vWFA"/>
    <property type="match status" value="1"/>
</dbReference>
<dbReference type="PROSITE" id="PS51158">
    <property type="entry name" value="ALPHA_KINASE"/>
    <property type="match status" value="1"/>
</dbReference>
<dbReference type="EMBL" id="JAKKPZ010000330">
    <property type="protein sequence ID" value="KAI1696383.1"/>
    <property type="molecule type" value="Genomic_DNA"/>
</dbReference>
<keyword evidence="10" id="KW-0804">Transcription</keyword>
<dbReference type="GO" id="GO:0006357">
    <property type="term" value="P:regulation of transcription by RNA polymerase II"/>
    <property type="evidence" value="ECO:0007669"/>
    <property type="project" value="UniProtKB-ARBA"/>
</dbReference>
<dbReference type="GO" id="GO:0005634">
    <property type="term" value="C:nucleus"/>
    <property type="evidence" value="ECO:0007669"/>
    <property type="project" value="UniProtKB-SubCell"/>
</dbReference>
<evidence type="ECO:0000256" key="13">
    <source>
        <dbReference type="SAM" id="MobiDB-lite"/>
    </source>
</evidence>
<evidence type="ECO:0000313" key="17">
    <source>
        <dbReference type="Proteomes" id="UP001201812"/>
    </source>
</evidence>
<dbReference type="GO" id="GO:0005524">
    <property type="term" value="F:ATP binding"/>
    <property type="evidence" value="ECO:0007669"/>
    <property type="project" value="InterPro"/>
</dbReference>
<evidence type="ECO:0000256" key="7">
    <source>
        <dbReference type="ARBA" id="ARBA00022777"/>
    </source>
</evidence>
<gene>
    <name evidence="16" type="ORF">DdX_19072</name>
</gene>
<dbReference type="PANTHER" id="PTHR47763:SF4">
    <property type="entry name" value="ALPHA-PROTEIN KINASE VWKA"/>
    <property type="match status" value="1"/>
</dbReference>
<keyword evidence="8" id="KW-0862">Zinc</keyword>
<dbReference type="FunFam" id="3.30.160.60:FF:000100">
    <property type="entry name" value="Zinc finger 45-like"/>
    <property type="match status" value="1"/>
</dbReference>
<dbReference type="Pfam" id="PF00096">
    <property type="entry name" value="zf-C2H2"/>
    <property type="match status" value="1"/>
</dbReference>
<dbReference type="SMART" id="SM00355">
    <property type="entry name" value="ZnF_C2H2"/>
    <property type="match status" value="2"/>
</dbReference>
<evidence type="ECO:0000256" key="6">
    <source>
        <dbReference type="ARBA" id="ARBA00022771"/>
    </source>
</evidence>
<evidence type="ECO:0000259" key="15">
    <source>
        <dbReference type="PROSITE" id="PS51158"/>
    </source>
</evidence>
<feature type="region of interest" description="Disordered" evidence="13">
    <location>
        <begin position="1"/>
        <end position="47"/>
    </location>
</feature>
<name>A0AAD4MIG6_9BILA</name>
<dbReference type="FunFam" id="3.30.160.60:FF:001289">
    <property type="entry name" value="Zinc finger protein 574"/>
    <property type="match status" value="1"/>
</dbReference>
<dbReference type="Gene3D" id="3.40.50.410">
    <property type="entry name" value="von Willebrand factor, type A domain"/>
    <property type="match status" value="1"/>
</dbReference>
<dbReference type="PROSITE" id="PS50157">
    <property type="entry name" value="ZINC_FINGER_C2H2_2"/>
    <property type="match status" value="2"/>
</dbReference>
<dbReference type="InterPro" id="IPR011009">
    <property type="entry name" value="Kinase-like_dom_sf"/>
</dbReference>
<organism evidence="16 17">
    <name type="scientific">Ditylenchus destructor</name>
    <dbReference type="NCBI Taxonomy" id="166010"/>
    <lineage>
        <taxon>Eukaryota</taxon>
        <taxon>Metazoa</taxon>
        <taxon>Ecdysozoa</taxon>
        <taxon>Nematoda</taxon>
        <taxon>Chromadorea</taxon>
        <taxon>Rhabditida</taxon>
        <taxon>Tylenchina</taxon>
        <taxon>Tylenchomorpha</taxon>
        <taxon>Sphaerularioidea</taxon>
        <taxon>Anguinidae</taxon>
        <taxon>Anguininae</taxon>
        <taxon>Ditylenchus</taxon>
    </lineage>
</organism>
<evidence type="ECO:0000256" key="2">
    <source>
        <dbReference type="ARBA" id="ARBA00022527"/>
    </source>
</evidence>
<dbReference type="InterPro" id="IPR052969">
    <property type="entry name" value="Thr-specific_kinase-like"/>
</dbReference>
<dbReference type="PROSITE" id="PS00028">
    <property type="entry name" value="ZINC_FINGER_C2H2_1"/>
    <property type="match status" value="1"/>
</dbReference>
<keyword evidence="6 12" id="KW-0863">Zinc-finger</keyword>
<evidence type="ECO:0000256" key="12">
    <source>
        <dbReference type="PROSITE-ProRule" id="PRU00042"/>
    </source>
</evidence>
<accession>A0AAD4MIG6</accession>
<keyword evidence="11" id="KW-0539">Nucleus</keyword>
<keyword evidence="9" id="KW-0805">Transcription regulation</keyword>
<evidence type="ECO:0000256" key="1">
    <source>
        <dbReference type="ARBA" id="ARBA00004123"/>
    </source>
</evidence>
<dbReference type="SUPFAM" id="SSF53300">
    <property type="entry name" value="vWA-like"/>
    <property type="match status" value="1"/>
</dbReference>
<dbReference type="InterPro" id="IPR013087">
    <property type="entry name" value="Znf_C2H2_type"/>
</dbReference>
<evidence type="ECO:0000256" key="8">
    <source>
        <dbReference type="ARBA" id="ARBA00022833"/>
    </source>
</evidence>
<comment type="subcellular location">
    <subcellularLocation>
        <location evidence="1">Nucleus</location>
    </subcellularLocation>
</comment>
<keyword evidence="7" id="KW-0418">Kinase</keyword>
<evidence type="ECO:0000256" key="10">
    <source>
        <dbReference type="ARBA" id="ARBA00023163"/>
    </source>
</evidence>
<dbReference type="SUPFAM" id="SSF57667">
    <property type="entry name" value="beta-beta-alpha zinc fingers"/>
    <property type="match status" value="1"/>
</dbReference>
<evidence type="ECO:0000256" key="5">
    <source>
        <dbReference type="ARBA" id="ARBA00022737"/>
    </source>
</evidence>
<dbReference type="InterPro" id="IPR036236">
    <property type="entry name" value="Znf_C2H2_sf"/>
</dbReference>
<keyword evidence="5" id="KW-0677">Repeat</keyword>
<evidence type="ECO:0000256" key="4">
    <source>
        <dbReference type="ARBA" id="ARBA00022723"/>
    </source>
</evidence>
<proteinExistence type="predicted"/>
<evidence type="ECO:0000259" key="14">
    <source>
        <dbReference type="PROSITE" id="PS50157"/>
    </source>
</evidence>
<dbReference type="SUPFAM" id="SSF56112">
    <property type="entry name" value="Protein kinase-like (PK-like)"/>
    <property type="match status" value="1"/>
</dbReference>
<evidence type="ECO:0000256" key="3">
    <source>
        <dbReference type="ARBA" id="ARBA00022679"/>
    </source>
</evidence>
<dbReference type="Proteomes" id="UP001201812">
    <property type="component" value="Unassembled WGS sequence"/>
</dbReference>
<sequence>MASNDQSSRNLPSSFSKLSLRSSRGNARASQVVPANARNRDSGDANVNVDRPVDRVLKRVRFALSNSQVMRAEQKNVFKIERAVPDWEKLPTLSGQSSGMNVVSSSNGSTWSHDRVVRERNDNLRRIYEEEGLNYGDDVSGAELASRMSRAVALRQNSIAKVFKVLNASRDVQLCFLVDVTGSMEKYIDGVRDSIFKIVEKLSEKHFNVFGYSTIAKKVSLAFVGYRNYGLKNPFELLPFTESAENFRQFCSKIDAYGAPEDVFGGLEKAIFDLNWADISMCTKIIFHITDHPCRAKKYHSSNYPPNRFPDGDPNGCIAETLFDALREKGIQYHFGKITSRSDKIIETFSEAMGSDIEVFDIKDLDNLVDCVVISVRIAILNNPRALIAKQYAIKLDRTVPDWDKLPTVSAAEKPFSCKHCERRFADKSNLRAHEQTHDGEKRYACANCGRRFALKSFLSKHEDSSCGQRLGLRALQGASDSNITGGYLMVVDLQGIISTDESGSKTLELTDPAIHCKDTTRFGRTNLGENGMKSFFSRHVCNKFCKALELKPPTL</sequence>
<dbReference type="Gene3D" id="3.30.160.60">
    <property type="entry name" value="Classic Zinc Finger"/>
    <property type="match status" value="2"/>
</dbReference>
<dbReference type="PANTHER" id="PTHR47763">
    <property type="entry name" value="ALPHA-PROTEIN KINASE VWKA"/>
    <property type="match status" value="1"/>
</dbReference>